<keyword evidence="2 3" id="KW-0413">Isomerase</keyword>
<protein>
    <recommendedName>
        <fullName evidence="3">Pseudouridine synthase</fullName>
        <ecNumber evidence="3">5.4.99.-</ecNumber>
    </recommendedName>
</protein>
<dbReference type="NCBIfam" id="TIGR00093">
    <property type="entry name" value="pseudouridine synthase"/>
    <property type="match status" value="1"/>
</dbReference>
<accession>A0ABP9UK83</accession>
<evidence type="ECO:0000256" key="3">
    <source>
        <dbReference type="RuleBase" id="RU003887"/>
    </source>
</evidence>
<dbReference type="InterPro" id="IPR000748">
    <property type="entry name" value="PsdUridine_synth_RsuA/RluB/E/F"/>
</dbReference>
<dbReference type="PROSITE" id="PS01149">
    <property type="entry name" value="PSI_RSU"/>
    <property type="match status" value="1"/>
</dbReference>
<name>A0ABP9UK83_9BACT</name>
<gene>
    <name evidence="5" type="primary">rluE</name>
    <name evidence="5" type="ORF">Hsar01_00303</name>
</gene>
<dbReference type="Gene3D" id="3.30.70.580">
    <property type="entry name" value="Pseudouridine synthase I, catalytic domain, N-terminal subdomain"/>
    <property type="match status" value="1"/>
</dbReference>
<dbReference type="Pfam" id="PF00849">
    <property type="entry name" value="PseudoU_synth_2"/>
    <property type="match status" value="1"/>
</dbReference>
<evidence type="ECO:0000259" key="4">
    <source>
        <dbReference type="Pfam" id="PF00849"/>
    </source>
</evidence>
<proteinExistence type="inferred from homology"/>
<dbReference type="InterPro" id="IPR050343">
    <property type="entry name" value="RsuA_PseudoU_synthase"/>
</dbReference>
<dbReference type="PANTHER" id="PTHR47683:SF2">
    <property type="entry name" value="RNA-BINDING S4 DOMAIN-CONTAINING PROTEIN"/>
    <property type="match status" value="1"/>
</dbReference>
<evidence type="ECO:0000256" key="2">
    <source>
        <dbReference type="ARBA" id="ARBA00023235"/>
    </source>
</evidence>
<dbReference type="InterPro" id="IPR042092">
    <property type="entry name" value="PsdUridine_s_RsuA/RluB/E/F_cat"/>
</dbReference>
<dbReference type="InterPro" id="IPR020103">
    <property type="entry name" value="PsdUridine_synth_cat_dom_sf"/>
</dbReference>
<dbReference type="Gene3D" id="3.30.70.1560">
    <property type="entry name" value="Alpha-L RNA-binding motif"/>
    <property type="match status" value="1"/>
</dbReference>
<dbReference type="EMBL" id="BAABRI010000001">
    <property type="protein sequence ID" value="GAA5481097.1"/>
    <property type="molecule type" value="Genomic_DNA"/>
</dbReference>
<dbReference type="InterPro" id="IPR020094">
    <property type="entry name" value="TruA/RsuA/RluB/E/F_N"/>
</dbReference>
<keyword evidence="6" id="KW-1185">Reference proteome</keyword>
<organism evidence="5 6">
    <name type="scientific">Haloferula sargassicola</name>
    <dbReference type="NCBI Taxonomy" id="490096"/>
    <lineage>
        <taxon>Bacteria</taxon>
        <taxon>Pseudomonadati</taxon>
        <taxon>Verrucomicrobiota</taxon>
        <taxon>Verrucomicrobiia</taxon>
        <taxon>Verrucomicrobiales</taxon>
        <taxon>Verrucomicrobiaceae</taxon>
        <taxon>Haloferula</taxon>
    </lineage>
</organism>
<dbReference type="SUPFAM" id="SSF55120">
    <property type="entry name" value="Pseudouridine synthase"/>
    <property type="match status" value="1"/>
</dbReference>
<dbReference type="PANTHER" id="PTHR47683">
    <property type="entry name" value="PSEUDOURIDINE SYNTHASE FAMILY PROTEIN-RELATED"/>
    <property type="match status" value="1"/>
</dbReference>
<dbReference type="RefSeq" id="WP_353565252.1">
    <property type="nucleotide sequence ID" value="NZ_BAABRI010000001.1"/>
</dbReference>
<dbReference type="InterPro" id="IPR006145">
    <property type="entry name" value="PsdUridine_synth_RsuA/RluA"/>
</dbReference>
<dbReference type="InterPro" id="IPR018496">
    <property type="entry name" value="PsdUridine_synth_RsuA/RluB_CS"/>
</dbReference>
<feature type="domain" description="Pseudouridine synthase RsuA/RluA-like" evidence="4">
    <location>
        <begin position="2"/>
        <end position="149"/>
    </location>
</feature>
<evidence type="ECO:0000313" key="5">
    <source>
        <dbReference type="EMBL" id="GAA5481097.1"/>
    </source>
</evidence>
<comment type="caution">
    <text evidence="5">The sequence shown here is derived from an EMBL/GenBank/DDBJ whole genome shotgun (WGS) entry which is preliminary data.</text>
</comment>
<evidence type="ECO:0000313" key="6">
    <source>
        <dbReference type="Proteomes" id="UP001476282"/>
    </source>
</evidence>
<sequence>MLLAFHKPHDVLSQFTPDHPGQRTLAEFGFPENVWPIGRLDRDSEGLLLLSDEKPLVDRLLNPRSKQPKTYLAQVEGLPSPAALEKLSNGSIVVQGHRCAPARAELLDPQPDVPPRDPPIRVRREIPDRWISLTLTEGKNRQVRRMTAAAGHPTLRLVRVAIGQLELGDLAAGSWRELTPTDRRHVGAA</sequence>
<comment type="similarity">
    <text evidence="1 3">Belongs to the pseudouridine synthase RsuA family.</text>
</comment>
<reference evidence="5 6" key="1">
    <citation type="submission" date="2024-02" db="EMBL/GenBank/DDBJ databases">
        <title>Haloferula sargassicola NBRC 104335.</title>
        <authorList>
            <person name="Ichikawa N."/>
            <person name="Katano-Makiyama Y."/>
            <person name="Hidaka K."/>
        </authorList>
    </citation>
    <scope>NUCLEOTIDE SEQUENCE [LARGE SCALE GENOMIC DNA]</scope>
    <source>
        <strain evidence="5 6">NBRC 104335</strain>
    </source>
</reference>
<dbReference type="EC" id="5.4.99.-" evidence="3"/>
<evidence type="ECO:0000256" key="1">
    <source>
        <dbReference type="ARBA" id="ARBA00008348"/>
    </source>
</evidence>
<dbReference type="Proteomes" id="UP001476282">
    <property type="component" value="Unassembled WGS sequence"/>
</dbReference>